<evidence type="ECO:0000313" key="6">
    <source>
        <dbReference type="EMBL" id="CAK1554031.1"/>
    </source>
</evidence>
<keyword evidence="5" id="KW-0482">Metalloprotease</keyword>
<keyword evidence="7" id="KW-1185">Reference proteome</keyword>
<organism evidence="6 7">
    <name type="scientific">Leptosia nina</name>
    <dbReference type="NCBI Taxonomy" id="320188"/>
    <lineage>
        <taxon>Eukaryota</taxon>
        <taxon>Metazoa</taxon>
        <taxon>Ecdysozoa</taxon>
        <taxon>Arthropoda</taxon>
        <taxon>Hexapoda</taxon>
        <taxon>Insecta</taxon>
        <taxon>Pterygota</taxon>
        <taxon>Neoptera</taxon>
        <taxon>Endopterygota</taxon>
        <taxon>Lepidoptera</taxon>
        <taxon>Glossata</taxon>
        <taxon>Ditrysia</taxon>
        <taxon>Papilionoidea</taxon>
        <taxon>Pieridae</taxon>
        <taxon>Pierinae</taxon>
        <taxon>Leptosia</taxon>
    </lineage>
</organism>
<keyword evidence="3" id="KW-0378">Hydrolase</keyword>
<evidence type="ECO:0000256" key="1">
    <source>
        <dbReference type="ARBA" id="ARBA00022670"/>
    </source>
</evidence>
<dbReference type="GO" id="GO:0005739">
    <property type="term" value="C:mitochondrion"/>
    <property type="evidence" value="ECO:0007669"/>
    <property type="project" value="TreeGrafter"/>
</dbReference>
<evidence type="ECO:0000256" key="2">
    <source>
        <dbReference type="ARBA" id="ARBA00022723"/>
    </source>
</evidence>
<evidence type="ECO:0000256" key="4">
    <source>
        <dbReference type="ARBA" id="ARBA00022833"/>
    </source>
</evidence>
<sequence length="118" mass="13664">MQVDDAREIIQGEWMKLCTTVTDSELIKVKQQLKWKILKQNETAAGACLDIAKWIFYTKYAPTIQEKFKAIDQLVADDVRRVCYDYIYDKCPAVVAVGATEALQIHSRMRGGMYWLRL</sequence>
<reference evidence="6 7" key="1">
    <citation type="submission" date="2023-11" db="EMBL/GenBank/DDBJ databases">
        <authorList>
            <person name="Okamura Y."/>
        </authorList>
    </citation>
    <scope>NUCLEOTIDE SEQUENCE [LARGE SCALE GENOMIC DNA]</scope>
</reference>
<proteinExistence type="predicted"/>
<dbReference type="Gene3D" id="3.30.830.10">
    <property type="entry name" value="Metalloenzyme, LuxS/M16 peptidase-like"/>
    <property type="match status" value="1"/>
</dbReference>
<dbReference type="SUPFAM" id="SSF63411">
    <property type="entry name" value="LuxS/MPP-like metallohydrolase"/>
    <property type="match status" value="1"/>
</dbReference>
<dbReference type="PANTHER" id="PTHR11851:SF149">
    <property type="entry name" value="GH01077P"/>
    <property type="match status" value="1"/>
</dbReference>
<dbReference type="InterPro" id="IPR050361">
    <property type="entry name" value="MPP/UQCRC_Complex"/>
</dbReference>
<accession>A0AAV1K0U2</accession>
<dbReference type="EMBL" id="CAVLEF010000265">
    <property type="protein sequence ID" value="CAK1554031.1"/>
    <property type="molecule type" value="Genomic_DNA"/>
</dbReference>
<dbReference type="InterPro" id="IPR011249">
    <property type="entry name" value="Metalloenz_LuxS/M16"/>
</dbReference>
<evidence type="ECO:0000256" key="3">
    <source>
        <dbReference type="ARBA" id="ARBA00022801"/>
    </source>
</evidence>
<dbReference type="GO" id="GO:0046872">
    <property type="term" value="F:metal ion binding"/>
    <property type="evidence" value="ECO:0007669"/>
    <property type="project" value="UniProtKB-KW"/>
</dbReference>
<comment type="caution">
    <text evidence="6">The sequence shown here is derived from an EMBL/GenBank/DDBJ whole genome shotgun (WGS) entry which is preliminary data.</text>
</comment>
<protein>
    <submittedName>
        <fullName evidence="6">Uncharacterized protein</fullName>
    </submittedName>
</protein>
<dbReference type="GO" id="GO:0004222">
    <property type="term" value="F:metalloendopeptidase activity"/>
    <property type="evidence" value="ECO:0007669"/>
    <property type="project" value="TreeGrafter"/>
</dbReference>
<evidence type="ECO:0000313" key="7">
    <source>
        <dbReference type="Proteomes" id="UP001497472"/>
    </source>
</evidence>
<dbReference type="GO" id="GO:0006627">
    <property type="term" value="P:protein processing involved in protein targeting to mitochondrion"/>
    <property type="evidence" value="ECO:0007669"/>
    <property type="project" value="TreeGrafter"/>
</dbReference>
<dbReference type="AlphaFoldDB" id="A0AAV1K0U2"/>
<gene>
    <name evidence="6" type="ORF">LNINA_LOCUS12981</name>
</gene>
<evidence type="ECO:0000256" key="5">
    <source>
        <dbReference type="ARBA" id="ARBA00023049"/>
    </source>
</evidence>
<keyword evidence="1" id="KW-0645">Protease</keyword>
<dbReference type="Proteomes" id="UP001497472">
    <property type="component" value="Unassembled WGS sequence"/>
</dbReference>
<keyword evidence="4" id="KW-0862">Zinc</keyword>
<name>A0AAV1K0U2_9NEOP</name>
<dbReference type="PANTHER" id="PTHR11851">
    <property type="entry name" value="METALLOPROTEASE"/>
    <property type="match status" value="1"/>
</dbReference>
<keyword evidence="2" id="KW-0479">Metal-binding</keyword>